<evidence type="ECO:0000256" key="4">
    <source>
        <dbReference type="SAM" id="SignalP"/>
    </source>
</evidence>
<dbReference type="PROSITE" id="PS51257">
    <property type="entry name" value="PROKAR_LIPOPROTEIN"/>
    <property type="match status" value="1"/>
</dbReference>
<organism evidence="5 6">
    <name type="scientific">Segatella copri</name>
    <dbReference type="NCBI Taxonomy" id="165179"/>
    <lineage>
        <taxon>Bacteria</taxon>
        <taxon>Pseudomonadati</taxon>
        <taxon>Bacteroidota</taxon>
        <taxon>Bacteroidia</taxon>
        <taxon>Bacteroidales</taxon>
        <taxon>Prevotellaceae</taxon>
        <taxon>Segatella</taxon>
    </lineage>
</organism>
<evidence type="ECO:0000313" key="5">
    <source>
        <dbReference type="EMBL" id="MQN80679.1"/>
    </source>
</evidence>
<evidence type="ECO:0000313" key="6">
    <source>
        <dbReference type="Proteomes" id="UP000480425"/>
    </source>
</evidence>
<feature type="signal peptide" evidence="4">
    <location>
        <begin position="1"/>
        <end position="20"/>
    </location>
</feature>
<keyword evidence="4" id="KW-0732">Signal</keyword>
<dbReference type="InterPro" id="IPR036942">
    <property type="entry name" value="Beta-barrel_TonB_sf"/>
</dbReference>
<dbReference type="RefSeq" id="WP_153123356.1">
    <property type="nucleotide sequence ID" value="NZ_VZCB01000054.1"/>
</dbReference>
<keyword evidence="5" id="KW-0675">Receptor</keyword>
<dbReference type="OrthoDB" id="1453181at2"/>
<proteinExistence type="predicted"/>
<name>A0A6G1U0H7_9BACT</name>
<dbReference type="Gene3D" id="2.40.170.20">
    <property type="entry name" value="TonB-dependent receptor, beta-barrel domain"/>
    <property type="match status" value="1"/>
</dbReference>
<dbReference type="AlphaFoldDB" id="A0A6G1U0H7"/>
<evidence type="ECO:0000256" key="1">
    <source>
        <dbReference type="ARBA" id="ARBA00004442"/>
    </source>
</evidence>
<gene>
    <name evidence="5" type="ORF">F7D73_06880</name>
</gene>
<dbReference type="EMBL" id="VZCB01000054">
    <property type="protein sequence ID" value="MQN80679.1"/>
    <property type="molecule type" value="Genomic_DNA"/>
</dbReference>
<protein>
    <submittedName>
        <fullName evidence="5">TonB-dependent receptor</fullName>
    </submittedName>
</protein>
<comment type="subcellular location">
    <subcellularLocation>
        <location evidence="1">Cell outer membrane</location>
    </subcellularLocation>
</comment>
<accession>A0A6G1U0H7</accession>
<keyword evidence="2" id="KW-0472">Membrane</keyword>
<sequence length="867" mass="98752">MQKKVNLATLALFSCTLAMAQNEKTEQNIAQGLDENAFTFSEAQLGEDDDMSSNVTILNSTSNVYASKAGYLFSPVRFRYRAFNQKYNDVYINGTAMNDMETGQFRFSNIGGLNRFSRNVDFSLPFEANNYSMTGMAGSNNYDFRAGSMQEGQYASVAAANRNYTLRGLYTYASGFNEKGWAITAGLTYRWANRGYVEGTFYNALSYFFGVQKKWMNGHSLSFSTWGNPTERSTQGASTDEAYWLANDYYYNPYWGYQNGHKRNSRVVNDFAPSAIATWDWDINDKMKLTTSLFGKYSMYKSTKLNYNNAENPQPDYWKNMPSANFYVWGDFKNGNNAYNWDSWNNAVNYWTASKANRQIDWDRLYYSNQQAAKNGQETMYYLQAKHNDNLNVSLSSTLNTKLTKKSSLATGLMLGTNSNRHYQTMEDMLGGTIFHNVNSYAIGDYPITDPRVQYDLNTAGPNNTGKLVYEGDKFGYDYRIDVNKANLWSTYTSEFYRMKAMLSGRIGYTGMKRHGYMRNGMAADNSYGNSETANFLDGGMKGSLNVDLGRGHAFSIGAGYEWRAPMANTAFIAPEINNDFVTNLKNERIFSSEFSYQYRNAWLHANLSGYYSRLEHVTEWQNFYNDDENSFTYVSMTGLKKEYYGLEAGLKFKLTSWLDLKTLGAISEAKNINNVTANYMLSKSAEVYTDKAYVLDMRESGTPLTVGSIGLSTHLNGWFIDVNANYYDRIYLSYSPSYRYEKVLKNRQSAHQKYPEIFPAVVTEDGNSWLPEAVAQAKGHGGWMVDMSIGKSIRLKKGSLNFNLMITNLFNNQKMVTGGYEQNSRSGYTLTTDGEVNNVRIYQFSKNPKKYYAFGTNGMFQIGYRF</sequence>
<evidence type="ECO:0000256" key="3">
    <source>
        <dbReference type="ARBA" id="ARBA00023237"/>
    </source>
</evidence>
<reference evidence="5 6" key="1">
    <citation type="submission" date="2019-09" db="EMBL/GenBank/DDBJ databases">
        <title>Distinct polysaccharide growth profiles of human intestinal Prevotella copri isolates.</title>
        <authorList>
            <person name="Fehlner-Peach H."/>
            <person name="Magnabosco C."/>
            <person name="Raghavan V."/>
            <person name="Scher J.U."/>
            <person name="Tett A."/>
            <person name="Cox L.M."/>
            <person name="Gottsegen C."/>
            <person name="Watters A."/>
            <person name="Wiltshire- Gordon J.D."/>
            <person name="Segata N."/>
            <person name="Bonneau R."/>
            <person name="Littman D.R."/>
        </authorList>
    </citation>
    <scope>NUCLEOTIDE SEQUENCE [LARGE SCALE GENOMIC DNA]</scope>
    <source>
        <strain evidence="6">iA622</strain>
    </source>
</reference>
<dbReference type="GO" id="GO:0009279">
    <property type="term" value="C:cell outer membrane"/>
    <property type="evidence" value="ECO:0007669"/>
    <property type="project" value="UniProtKB-SubCell"/>
</dbReference>
<feature type="chain" id="PRO_5026103176" evidence="4">
    <location>
        <begin position="21"/>
        <end position="867"/>
    </location>
</feature>
<evidence type="ECO:0000256" key="2">
    <source>
        <dbReference type="ARBA" id="ARBA00023136"/>
    </source>
</evidence>
<comment type="caution">
    <text evidence="5">The sequence shown here is derived from an EMBL/GenBank/DDBJ whole genome shotgun (WGS) entry which is preliminary data.</text>
</comment>
<dbReference type="SUPFAM" id="SSF56935">
    <property type="entry name" value="Porins"/>
    <property type="match status" value="1"/>
</dbReference>
<keyword evidence="3" id="KW-0998">Cell outer membrane</keyword>
<dbReference type="Proteomes" id="UP000480425">
    <property type="component" value="Unassembled WGS sequence"/>
</dbReference>